<dbReference type="OrthoDB" id="10366121at2759"/>
<dbReference type="AlphaFoldDB" id="A0A812YL04"/>
<organism evidence="1 2">
    <name type="scientific">Symbiodinium pilosum</name>
    <name type="common">Dinoflagellate</name>
    <dbReference type="NCBI Taxonomy" id="2952"/>
    <lineage>
        <taxon>Eukaryota</taxon>
        <taxon>Sar</taxon>
        <taxon>Alveolata</taxon>
        <taxon>Dinophyceae</taxon>
        <taxon>Suessiales</taxon>
        <taxon>Symbiodiniaceae</taxon>
        <taxon>Symbiodinium</taxon>
    </lineage>
</organism>
<dbReference type="Proteomes" id="UP000649617">
    <property type="component" value="Unassembled WGS sequence"/>
</dbReference>
<evidence type="ECO:0000313" key="2">
    <source>
        <dbReference type="Proteomes" id="UP000649617"/>
    </source>
</evidence>
<dbReference type="PROSITE" id="PS50276">
    <property type="entry name" value="PANCREATIC_HORMONE_2"/>
    <property type="match status" value="1"/>
</dbReference>
<gene>
    <name evidence="1" type="ORF">SPIL2461_LOCUS23334</name>
</gene>
<accession>A0A812YL04</accession>
<reference evidence="1" key="1">
    <citation type="submission" date="2021-02" db="EMBL/GenBank/DDBJ databases">
        <authorList>
            <person name="Dougan E. K."/>
            <person name="Rhodes N."/>
            <person name="Thang M."/>
            <person name="Chan C."/>
        </authorList>
    </citation>
    <scope>NUCLEOTIDE SEQUENCE</scope>
</reference>
<protein>
    <submittedName>
        <fullName evidence="1">Uncharacterized protein</fullName>
    </submittedName>
</protein>
<name>A0A812YL04_SYMPI</name>
<sequence length="750" mass="80793">MMKCGKELREAMDALAEASKPDAALIDRIGIVSDTIYSNIDSRITLELVESDDAETIRKDIMELAADLDTVRASPVSKKLEARWEQMRSMHLEKVVKEIAEIVKGTSEVSKLLEALQEIVAKLDALLAGSVTPEIAKRTLVQANGFASAKFLKGFPGLLQKEGPTCLASARDLVAKFDERCTKLAAAAAEESSWQLQLPEVEKLIQQVGLHMVKVQLQQSGAEFAQENFDAAYNAFAALHRWWPLCQGGDLPAELLDGFSKVAELATERVTAASGKGQEMMDFALKLDALGTLPGWPEGGVAGRLGAAAYEAPLSGLTAEMKEPSGSAKTMVSFVESLSSAAEKIPADQAERIQGALSQLEEVLLARAEAQKTDELEEVAAAATSYDEARLKLTLLGESKALLPRLKESICRTSLQRAEEELSKESGLNPALVLELVKRVGHYNPGSVDDLRSSLQSVTAKTSQRMCDSFQTAVAASQYPKIKGLLKFAESFDSVVAAAGCESSVEAELKKIQEAAVFEEPAEPDAPGEVETPEAVATVKAKLEEVEAMLAQERGMNPNVILKNLTEIVPLWPAAESPELSDRLVTAFNTLKTRMSAACAAASREDQEAKLKALMAFAHKMDEAQRSLGSCCTDFLLSMAVAGASQDLLDAESELGKESGMNPMLVLKNISSLRIYWEVLGPSEEAVAAEQRQRLGAMCDLMRSRITSSYEEHPEKRPNLLKFSGAFDTAIQGLAGAGEAKLASELQAKG</sequence>
<comment type="caution">
    <text evidence="1">The sequence shown here is derived from an EMBL/GenBank/DDBJ whole genome shotgun (WGS) entry which is preliminary data.</text>
</comment>
<proteinExistence type="predicted"/>
<dbReference type="EMBL" id="CAJNIZ010048170">
    <property type="protein sequence ID" value="CAE7783721.1"/>
    <property type="molecule type" value="Genomic_DNA"/>
</dbReference>
<evidence type="ECO:0000313" key="1">
    <source>
        <dbReference type="EMBL" id="CAE7783721.1"/>
    </source>
</evidence>
<keyword evidence="2" id="KW-1185">Reference proteome</keyword>